<accession>A0A100WJ44</accession>
<reference evidence="2" key="1">
    <citation type="journal article" date="2016" name="Genome Announc.">
        <title>Draft Genome Sequences of Five Rapidly Growing Mycobacterium Species, M. thermoresistibile, M. fortuitum subsp. acetamidolyticum, M. canariasense, M. brisbanense, and M. novocastrense.</title>
        <authorList>
            <person name="Katahira K."/>
            <person name="Ogura Y."/>
            <person name="Gotoh Y."/>
            <person name="Hayashi T."/>
        </authorList>
    </citation>
    <scope>NUCLEOTIDE SEQUENCE [LARGE SCALE GENOMIC DNA]</scope>
    <source>
        <strain evidence="2">JCM15298</strain>
    </source>
</reference>
<dbReference type="STRING" id="228230.RMCC_5809"/>
<dbReference type="OrthoDB" id="4645299at2"/>
<dbReference type="AlphaFoldDB" id="A0A100WJ44"/>
<sequence>MSVYVDVQVNNDPITSVGITRTTSAGSAPDSVNTYRWVVYREQGRKTVGFVEHRYGDGALALTHKVLGAIVENDRLQRMGDR</sequence>
<keyword evidence="2" id="KW-1185">Reference proteome</keyword>
<dbReference type="Proteomes" id="UP000069443">
    <property type="component" value="Unassembled WGS sequence"/>
</dbReference>
<gene>
    <name evidence="1" type="ORF">RMCC_5809</name>
</gene>
<organism evidence="1 2">
    <name type="scientific">Mycolicibacterium canariasense</name>
    <name type="common">Mycobacterium canariasense</name>
    <dbReference type="NCBI Taxonomy" id="228230"/>
    <lineage>
        <taxon>Bacteria</taxon>
        <taxon>Bacillati</taxon>
        <taxon>Actinomycetota</taxon>
        <taxon>Actinomycetes</taxon>
        <taxon>Mycobacteriales</taxon>
        <taxon>Mycobacteriaceae</taxon>
        <taxon>Mycolicibacterium</taxon>
    </lineage>
</organism>
<dbReference type="EMBL" id="BCSY01000111">
    <property type="protein sequence ID" value="GAS98844.1"/>
    <property type="molecule type" value="Genomic_DNA"/>
</dbReference>
<name>A0A100WJ44_MYCCR</name>
<evidence type="ECO:0000313" key="1">
    <source>
        <dbReference type="EMBL" id="GAS98844.1"/>
    </source>
</evidence>
<dbReference type="RefSeq" id="WP_062659607.1">
    <property type="nucleotide sequence ID" value="NZ_BCSY01000111.1"/>
</dbReference>
<protein>
    <submittedName>
        <fullName evidence="1">Gp86</fullName>
    </submittedName>
</protein>
<reference evidence="2" key="2">
    <citation type="submission" date="2016-02" db="EMBL/GenBank/DDBJ databases">
        <title>Draft genome sequence of five rapidly growing Mycobacterium species.</title>
        <authorList>
            <person name="Katahira K."/>
            <person name="Gotou Y."/>
            <person name="Iida K."/>
            <person name="Ogura Y."/>
            <person name="Hayashi T."/>
        </authorList>
    </citation>
    <scope>NUCLEOTIDE SEQUENCE [LARGE SCALE GENOMIC DNA]</scope>
    <source>
        <strain evidence="2">JCM15298</strain>
    </source>
</reference>
<proteinExistence type="predicted"/>
<evidence type="ECO:0000313" key="2">
    <source>
        <dbReference type="Proteomes" id="UP000069443"/>
    </source>
</evidence>
<comment type="caution">
    <text evidence="1">The sequence shown here is derived from an EMBL/GenBank/DDBJ whole genome shotgun (WGS) entry which is preliminary data.</text>
</comment>